<keyword evidence="1" id="KW-0732">Signal</keyword>
<evidence type="ECO:0000256" key="1">
    <source>
        <dbReference type="SAM" id="SignalP"/>
    </source>
</evidence>
<organism evidence="2 3">
    <name type="scientific">Rhodococcus gannanensis</name>
    <dbReference type="NCBI Taxonomy" id="1960308"/>
    <lineage>
        <taxon>Bacteria</taxon>
        <taxon>Bacillati</taxon>
        <taxon>Actinomycetota</taxon>
        <taxon>Actinomycetes</taxon>
        <taxon>Mycobacteriales</taxon>
        <taxon>Nocardiaceae</taxon>
        <taxon>Rhodococcus</taxon>
    </lineage>
</organism>
<keyword evidence="3" id="KW-1185">Reference proteome</keyword>
<name>A0ABW4P3P7_9NOCA</name>
<feature type="signal peptide" evidence="1">
    <location>
        <begin position="1"/>
        <end position="26"/>
    </location>
</feature>
<evidence type="ECO:0000313" key="2">
    <source>
        <dbReference type="EMBL" id="MFD1812070.1"/>
    </source>
</evidence>
<protein>
    <submittedName>
        <fullName evidence="2">Esterase/lipase family protein</fullName>
    </submittedName>
</protein>
<dbReference type="Gene3D" id="3.40.50.1820">
    <property type="entry name" value="alpha/beta hydrolase"/>
    <property type="match status" value="1"/>
</dbReference>
<feature type="chain" id="PRO_5045890458" evidence="1">
    <location>
        <begin position="27"/>
        <end position="247"/>
    </location>
</feature>
<dbReference type="RefSeq" id="WP_378484591.1">
    <property type="nucleotide sequence ID" value="NZ_JBHUFB010000009.1"/>
</dbReference>
<dbReference type="Proteomes" id="UP001597286">
    <property type="component" value="Unassembled WGS sequence"/>
</dbReference>
<proteinExistence type="predicted"/>
<accession>A0ABW4P3P7</accession>
<evidence type="ECO:0000313" key="3">
    <source>
        <dbReference type="Proteomes" id="UP001597286"/>
    </source>
</evidence>
<comment type="caution">
    <text evidence="2">The sequence shown here is derived from an EMBL/GenBank/DDBJ whole genome shotgun (WGS) entry which is preliminary data.</text>
</comment>
<dbReference type="InterPro" id="IPR029058">
    <property type="entry name" value="AB_hydrolase_fold"/>
</dbReference>
<reference evidence="3" key="1">
    <citation type="journal article" date="2019" name="Int. J. Syst. Evol. Microbiol.">
        <title>The Global Catalogue of Microorganisms (GCM) 10K type strain sequencing project: providing services to taxonomists for standard genome sequencing and annotation.</title>
        <authorList>
            <consortium name="The Broad Institute Genomics Platform"/>
            <consortium name="The Broad Institute Genome Sequencing Center for Infectious Disease"/>
            <person name="Wu L."/>
            <person name="Ma J."/>
        </authorList>
    </citation>
    <scope>NUCLEOTIDE SEQUENCE [LARGE SCALE GENOMIC DNA]</scope>
    <source>
        <strain evidence="3">DT72</strain>
    </source>
</reference>
<gene>
    <name evidence="2" type="ORF">ACFSJG_07590</name>
</gene>
<sequence>MTLTRLLAVACGAGLALAVAAPASNAAPAPEVRERIVFVVPGQYLGAVPYQPLVSYLTLQGYQATALDLPGFDIDADARAIGAAVAAADAAHPDAEISLVSHSIGGTSTRHYLKNLGGADKVDTYVAFGTAQYGSPGACGQQVGAEVCPGTDFMTALNAGDDTPGDTAYYGIRSAREWADGRLDGGQCRMTPTPTAVDGGTDHFFEPVNLHVWAQVSAALDGRCEGEFVDDPDGAFTAEQTLFPNGR</sequence>
<dbReference type="EMBL" id="JBHUFB010000009">
    <property type="protein sequence ID" value="MFD1812070.1"/>
    <property type="molecule type" value="Genomic_DNA"/>
</dbReference>
<dbReference type="SUPFAM" id="SSF53474">
    <property type="entry name" value="alpha/beta-Hydrolases"/>
    <property type="match status" value="1"/>
</dbReference>